<dbReference type="EMBL" id="FQXS01000018">
    <property type="protein sequence ID" value="SHH96517.1"/>
    <property type="molecule type" value="Genomic_DNA"/>
</dbReference>
<evidence type="ECO:0000256" key="2">
    <source>
        <dbReference type="ARBA" id="ARBA00023012"/>
    </source>
</evidence>
<dbReference type="InterPro" id="IPR011006">
    <property type="entry name" value="CheY-like_superfamily"/>
</dbReference>
<feature type="domain" description="Response regulatory" evidence="4">
    <location>
        <begin position="8"/>
        <end position="122"/>
    </location>
</feature>
<dbReference type="AlphaFoldDB" id="A0A1M5X9J0"/>
<evidence type="ECO:0000256" key="3">
    <source>
        <dbReference type="PROSITE-ProRule" id="PRU00169"/>
    </source>
</evidence>
<reference evidence="5 6" key="1">
    <citation type="submission" date="2016-11" db="EMBL/GenBank/DDBJ databases">
        <authorList>
            <person name="Jaros S."/>
            <person name="Januszkiewicz K."/>
            <person name="Wedrychowicz H."/>
        </authorList>
    </citation>
    <scope>NUCLEOTIDE SEQUENCE [LARGE SCALE GENOMIC DNA]</scope>
    <source>
        <strain evidence="5 6">DSM 9705</strain>
    </source>
</reference>
<dbReference type="PANTHER" id="PTHR44591">
    <property type="entry name" value="STRESS RESPONSE REGULATOR PROTEIN 1"/>
    <property type="match status" value="1"/>
</dbReference>
<sequence>MSDTKKARVLLVDDEEEFVFTLSERLKARQLEVTAVTRGEDAIDMVDRQDFDAVILDLAMPGMDGLETLKRIKERRPATEIIMLTGHGSVKAGIQAMKLGADDFLEKPVDMTTLLSKIGEAHDKHITVLQEKSQEEIDRILKSRGW</sequence>
<evidence type="ECO:0000313" key="5">
    <source>
        <dbReference type="EMBL" id="SHH96517.1"/>
    </source>
</evidence>
<dbReference type="RefSeq" id="WP_073377227.1">
    <property type="nucleotide sequence ID" value="NZ_FQXS01000018.1"/>
</dbReference>
<dbReference type="PROSITE" id="PS50110">
    <property type="entry name" value="RESPONSE_REGULATORY"/>
    <property type="match status" value="1"/>
</dbReference>
<organism evidence="5 6">
    <name type="scientific">Desulfofustis glycolicus DSM 9705</name>
    <dbReference type="NCBI Taxonomy" id="1121409"/>
    <lineage>
        <taxon>Bacteria</taxon>
        <taxon>Pseudomonadati</taxon>
        <taxon>Thermodesulfobacteriota</taxon>
        <taxon>Desulfobulbia</taxon>
        <taxon>Desulfobulbales</taxon>
        <taxon>Desulfocapsaceae</taxon>
        <taxon>Desulfofustis</taxon>
    </lineage>
</organism>
<dbReference type="OrthoDB" id="9788090at2"/>
<gene>
    <name evidence="5" type="ORF">SAMN02745124_02900</name>
</gene>
<protein>
    <submittedName>
        <fullName evidence="5">Response regulator receiver domain-containing protein</fullName>
    </submittedName>
</protein>
<accession>A0A1M5X9J0</accession>
<proteinExistence type="predicted"/>
<evidence type="ECO:0000313" key="6">
    <source>
        <dbReference type="Proteomes" id="UP000184139"/>
    </source>
</evidence>
<keyword evidence="2" id="KW-0902">Two-component regulatory system</keyword>
<dbReference type="Proteomes" id="UP000184139">
    <property type="component" value="Unassembled WGS sequence"/>
</dbReference>
<keyword evidence="6" id="KW-1185">Reference proteome</keyword>
<feature type="modified residue" description="4-aspartylphosphate" evidence="3">
    <location>
        <position position="57"/>
    </location>
</feature>
<dbReference type="PANTHER" id="PTHR44591:SF14">
    <property type="entry name" value="PROTEIN PILG"/>
    <property type="match status" value="1"/>
</dbReference>
<evidence type="ECO:0000256" key="1">
    <source>
        <dbReference type="ARBA" id="ARBA00022553"/>
    </source>
</evidence>
<keyword evidence="1 3" id="KW-0597">Phosphoprotein</keyword>
<dbReference type="Pfam" id="PF00072">
    <property type="entry name" value="Response_reg"/>
    <property type="match status" value="1"/>
</dbReference>
<dbReference type="GO" id="GO:0000160">
    <property type="term" value="P:phosphorelay signal transduction system"/>
    <property type="evidence" value="ECO:0007669"/>
    <property type="project" value="UniProtKB-KW"/>
</dbReference>
<dbReference type="SUPFAM" id="SSF52172">
    <property type="entry name" value="CheY-like"/>
    <property type="match status" value="1"/>
</dbReference>
<name>A0A1M5X9J0_9BACT</name>
<dbReference type="Gene3D" id="3.40.50.2300">
    <property type="match status" value="1"/>
</dbReference>
<evidence type="ECO:0000259" key="4">
    <source>
        <dbReference type="PROSITE" id="PS50110"/>
    </source>
</evidence>
<dbReference type="SMART" id="SM00448">
    <property type="entry name" value="REC"/>
    <property type="match status" value="1"/>
</dbReference>
<dbReference type="STRING" id="1121409.SAMN02745124_02900"/>
<dbReference type="InterPro" id="IPR001789">
    <property type="entry name" value="Sig_transdc_resp-reg_receiver"/>
</dbReference>
<dbReference type="InterPro" id="IPR050595">
    <property type="entry name" value="Bact_response_regulator"/>
</dbReference>